<reference evidence="3 4" key="1">
    <citation type="submission" date="2011-09" db="EMBL/GenBank/DDBJ databases">
        <authorList>
            <consortium name="US DOE Joint Genome Institute (JGI-PGF)"/>
            <person name="Lucas S."/>
            <person name="Han J."/>
            <person name="Lapidus A."/>
            <person name="Cheng J.-F."/>
            <person name="Goodwin L."/>
            <person name="Pitluck S."/>
            <person name="Peters L."/>
            <person name="Land M.L."/>
            <person name="Hauser L."/>
            <person name="Brambilla E."/>
            <person name="Klenk H.-P."/>
            <person name="Woyke T.J."/>
        </authorList>
    </citation>
    <scope>NUCLEOTIDE SEQUENCE [LARGE SCALE GENOMIC DNA]</scope>
    <source>
        <strain evidence="3 4">K62</strain>
    </source>
</reference>
<dbReference type="RefSeq" id="WP_005464805.1">
    <property type="nucleotide sequence ID" value="NZ_CM001484.1"/>
</dbReference>
<keyword evidence="1 3" id="KW-0238">DNA-binding</keyword>
<name>I1D2Z3_9PSEU</name>
<dbReference type="Gene3D" id="3.40.50.300">
    <property type="entry name" value="P-loop containing nucleotide triphosphate hydrolases"/>
    <property type="match status" value="1"/>
</dbReference>
<dbReference type="AlphaFoldDB" id="I1D2Z3"/>
<dbReference type="PANTHER" id="PTHR43214:SF43">
    <property type="entry name" value="TWO-COMPONENT RESPONSE REGULATOR"/>
    <property type="match status" value="1"/>
</dbReference>
<dbReference type="STRING" id="928724.SacglDRAFT_02424"/>
<gene>
    <name evidence="3" type="ORF">SacglDRAFT_02424</name>
</gene>
<dbReference type="GO" id="GO:0006355">
    <property type="term" value="P:regulation of DNA-templated transcription"/>
    <property type="evidence" value="ECO:0007669"/>
    <property type="project" value="InterPro"/>
</dbReference>
<dbReference type="InterPro" id="IPR027417">
    <property type="entry name" value="P-loop_NTPase"/>
</dbReference>
<dbReference type="CDD" id="cd06170">
    <property type="entry name" value="LuxR_C_like"/>
    <property type="match status" value="1"/>
</dbReference>
<dbReference type="Pfam" id="PF13191">
    <property type="entry name" value="AAA_16"/>
    <property type="match status" value="1"/>
</dbReference>
<proteinExistence type="predicted"/>
<feature type="domain" description="HTH luxR-type" evidence="2">
    <location>
        <begin position="799"/>
        <end position="864"/>
    </location>
</feature>
<evidence type="ECO:0000256" key="1">
    <source>
        <dbReference type="ARBA" id="ARBA00023125"/>
    </source>
</evidence>
<dbReference type="PANTHER" id="PTHR43214">
    <property type="entry name" value="TWO-COMPONENT RESPONSE REGULATOR"/>
    <property type="match status" value="1"/>
</dbReference>
<dbReference type="SUPFAM" id="SSF52540">
    <property type="entry name" value="P-loop containing nucleoside triphosphate hydrolases"/>
    <property type="match status" value="1"/>
</dbReference>
<dbReference type="SUPFAM" id="SSF46894">
    <property type="entry name" value="C-terminal effector domain of the bipartite response regulators"/>
    <property type="match status" value="1"/>
</dbReference>
<dbReference type="InterPro" id="IPR039420">
    <property type="entry name" value="WalR-like"/>
</dbReference>
<dbReference type="EMBL" id="CM001484">
    <property type="protein sequence ID" value="EIE99317.1"/>
    <property type="molecule type" value="Genomic_DNA"/>
</dbReference>
<dbReference type="InterPro" id="IPR036388">
    <property type="entry name" value="WH-like_DNA-bd_sf"/>
</dbReference>
<dbReference type="eggNOG" id="COG2197">
    <property type="taxonomic scope" value="Bacteria"/>
</dbReference>
<dbReference type="InterPro" id="IPR041664">
    <property type="entry name" value="AAA_16"/>
</dbReference>
<dbReference type="SMART" id="SM00421">
    <property type="entry name" value="HTH_LUXR"/>
    <property type="match status" value="1"/>
</dbReference>
<dbReference type="Pfam" id="PF00196">
    <property type="entry name" value="GerE"/>
    <property type="match status" value="1"/>
</dbReference>
<evidence type="ECO:0000313" key="4">
    <source>
        <dbReference type="Proteomes" id="UP000005087"/>
    </source>
</evidence>
<organism evidence="3 4">
    <name type="scientific">Saccharomonospora glauca K62</name>
    <dbReference type="NCBI Taxonomy" id="928724"/>
    <lineage>
        <taxon>Bacteria</taxon>
        <taxon>Bacillati</taxon>
        <taxon>Actinomycetota</taxon>
        <taxon>Actinomycetes</taxon>
        <taxon>Pseudonocardiales</taxon>
        <taxon>Pseudonocardiaceae</taxon>
        <taxon>Saccharomonospora</taxon>
    </lineage>
</organism>
<dbReference type="OrthoDB" id="5164849at2"/>
<reference evidence="4" key="2">
    <citation type="submission" date="2012-01" db="EMBL/GenBank/DDBJ databases">
        <title>Noncontiguous Finished sequence of chromosome of Saccharomonospora glauca K62.</title>
        <authorList>
            <consortium name="US DOE Joint Genome Institute"/>
            <person name="Lucas S."/>
            <person name="Han J."/>
            <person name="Lapidus A."/>
            <person name="Cheng J.-F."/>
            <person name="Goodwin L."/>
            <person name="Pitluck S."/>
            <person name="Peters L."/>
            <person name="Mikhailova N."/>
            <person name="Held B."/>
            <person name="Detter J.C."/>
            <person name="Han C."/>
            <person name="Tapia R."/>
            <person name="Land M."/>
            <person name="Hauser L."/>
            <person name="Kyrpides N."/>
            <person name="Ivanova N."/>
            <person name="Pagani I."/>
            <person name="Brambilla E.-M."/>
            <person name="Klenk H.-P."/>
            <person name="Woyke T."/>
        </authorList>
    </citation>
    <scope>NUCLEOTIDE SEQUENCE [LARGE SCALE GENOMIC DNA]</scope>
    <source>
        <strain evidence="4">K62</strain>
    </source>
</reference>
<dbReference type="PRINTS" id="PR00038">
    <property type="entry name" value="HTHLUXR"/>
</dbReference>
<dbReference type="InterPro" id="IPR003593">
    <property type="entry name" value="AAA+_ATPase"/>
</dbReference>
<sequence>MVRSRAGFVGRRAQLTELRRLGSRPFVTVVRGDVGSGKSATLARLGRLLRTDGMTVFELTGHGEPTWDPLGVQPLLSTLRERFEEIEAGRRLFTALRHLGGMWTDEPRRSPHSRNAERDALEALLGALAERNRTAFLIDDADRIPRPSPLVALARRAGIAVVLTATNAEVTTTRSRWPASLADRVVDLAPLTDEDVDKVIRHRAGAPADPALPRALRAELGDLLGNPGTLVSVLAELRAEGRLTVVHDQLCLRDPAAPIPLPLGHPLVERVRSYGDTGVDLVLLAASEATFGLAQLPAFAVATATPVPRCGRTLDRLVLDGVLGASSAGHLYVRHRALGAAIARQAGADRARRLHAAMAEAMLNTSFLGRAGETIAVEHAAAAEEAMPAHPRLRSLMTTAVPMAPRSPENLIARGMVRRRQVGLDSPARSELIRLLIRSGRYERLAALVTELVSESASAGRTTDLAELAAAGALAAIHLGRRLPSRIREVLATGNGATASEVCDRWFTGAPFSPADVERAFAVLAPDDPARRGDDDAVATACAMRDLVPVFEATLGDAYGAPTTGPLAAHHRLCRAFAEGRWSEGLSAAREVVLNGTGDRRGTDVARLLAAEMCVWRGADRQAVGWLDSVSTDTALGALRGWVDSGRRYRAGDAAGAIVAGWSALRRDDGSGPGRAELLSRLAVIAVEQGAWPVERWSLAKTAADCRREGGARMREAWLLVQGLLAGDTARVRESERLARRRGHRPDRVWASFAAGLVADEPRGWFHESYRLAGAFGAPVLRSRLRQAMTDRGVAVPATRARPDEFSEVERRIIELVRSGKSNREIAATVVISEKTVEKHLTKLYLKTGCRSRHELAAASLGGRLERVSA</sequence>
<dbReference type="PROSITE" id="PS50043">
    <property type="entry name" value="HTH_LUXR_2"/>
    <property type="match status" value="1"/>
</dbReference>
<evidence type="ECO:0000313" key="3">
    <source>
        <dbReference type="EMBL" id="EIE99317.1"/>
    </source>
</evidence>
<dbReference type="Proteomes" id="UP000005087">
    <property type="component" value="Chromosome"/>
</dbReference>
<dbReference type="InterPro" id="IPR000792">
    <property type="entry name" value="Tscrpt_reg_LuxR_C"/>
</dbReference>
<dbReference type="SMART" id="SM00382">
    <property type="entry name" value="AAA"/>
    <property type="match status" value="1"/>
</dbReference>
<dbReference type="GO" id="GO:0003677">
    <property type="term" value="F:DNA binding"/>
    <property type="evidence" value="ECO:0007669"/>
    <property type="project" value="UniProtKB-KW"/>
</dbReference>
<accession>I1D2Z3</accession>
<dbReference type="HOGENOM" id="CLU_316843_0_0_11"/>
<keyword evidence="4" id="KW-1185">Reference proteome</keyword>
<dbReference type="Gene3D" id="1.10.10.10">
    <property type="entry name" value="Winged helix-like DNA-binding domain superfamily/Winged helix DNA-binding domain"/>
    <property type="match status" value="1"/>
</dbReference>
<protein>
    <submittedName>
        <fullName evidence="3">Response regulator containing a CheY-like receiver domain and an HTH DNA-binding domain</fullName>
    </submittedName>
</protein>
<dbReference type="InterPro" id="IPR016032">
    <property type="entry name" value="Sig_transdc_resp-reg_C-effctor"/>
</dbReference>
<evidence type="ECO:0000259" key="2">
    <source>
        <dbReference type="PROSITE" id="PS50043"/>
    </source>
</evidence>